<evidence type="ECO:0000259" key="1">
    <source>
        <dbReference type="Pfam" id="PF20008"/>
    </source>
</evidence>
<accession>A0A6A9JXV5</accession>
<sequence length="81" mass="9131">MNIDIDAIDEVVLALLYLSLHDQLRAWKGLGWEALNRLHERGLISNPVSKSKSVTFSVDGLREAERLFKQYFLSDGSKAGQ</sequence>
<evidence type="ECO:0000313" key="2">
    <source>
        <dbReference type="EMBL" id="MUI60085.1"/>
    </source>
</evidence>
<dbReference type="Pfam" id="PF20008">
    <property type="entry name" value="DUF6429"/>
    <property type="match status" value="1"/>
</dbReference>
<gene>
    <name evidence="2" type="ORF">GNQ20_19950</name>
</gene>
<name>A0A6A9JXV5_PSEAI</name>
<dbReference type="EMBL" id="WOAJ01000008">
    <property type="protein sequence ID" value="MUI60085.1"/>
    <property type="molecule type" value="Genomic_DNA"/>
</dbReference>
<dbReference type="InterPro" id="IPR045489">
    <property type="entry name" value="DUF6429"/>
</dbReference>
<organism evidence="2">
    <name type="scientific">Pseudomonas aeruginosa</name>
    <dbReference type="NCBI Taxonomy" id="287"/>
    <lineage>
        <taxon>Bacteria</taxon>
        <taxon>Pseudomonadati</taxon>
        <taxon>Pseudomonadota</taxon>
        <taxon>Gammaproteobacteria</taxon>
        <taxon>Pseudomonadales</taxon>
        <taxon>Pseudomonadaceae</taxon>
        <taxon>Pseudomonas</taxon>
    </lineage>
</organism>
<proteinExistence type="predicted"/>
<reference evidence="2" key="1">
    <citation type="submission" date="2019-11" db="EMBL/GenBank/DDBJ databases">
        <title>Genomes of ocular Pseudomonas aeruginosa isolates.</title>
        <authorList>
            <person name="Khan M."/>
            <person name="Rice S.A."/>
            <person name="Willcox M.D.P."/>
            <person name="Stapleton F."/>
        </authorList>
    </citation>
    <scope>NUCLEOTIDE SEQUENCE</scope>
    <source>
        <strain evidence="2">PA206</strain>
    </source>
</reference>
<protein>
    <recommendedName>
        <fullName evidence="1">DUF6429 domain-containing protein</fullName>
    </recommendedName>
</protein>
<dbReference type="AlphaFoldDB" id="A0A6A9JXV5"/>
<comment type="caution">
    <text evidence="2">The sequence shown here is derived from an EMBL/GenBank/DDBJ whole genome shotgun (WGS) entry which is preliminary data.</text>
</comment>
<feature type="domain" description="DUF6429" evidence="1">
    <location>
        <begin position="5"/>
        <end position="73"/>
    </location>
</feature>
<dbReference type="RefSeq" id="WP_155681628.1">
    <property type="nucleotide sequence ID" value="NZ_WOAJ01000008.1"/>
</dbReference>